<geneLocation type="plasmid" evidence="1">
    <name>pGH44TC_fusion</name>
</geneLocation>
<reference evidence="1" key="1">
    <citation type="submission" date="2019-10" db="EMBL/GenBank/DDBJ databases">
        <title>Tracking microevolution events of conjugative virulence plasmid p15WZ-82_Vir during transmission.</title>
        <authorList>
            <person name="Yang X."/>
        </authorList>
    </citation>
    <scope>NUCLEOTIDE SEQUENCE</scope>
    <source>
        <strain evidence="1">GH44TC</strain>
        <plasmid evidence="1">pGH44TC_fusion</plasmid>
    </source>
</reference>
<protein>
    <submittedName>
        <fullName evidence="1">Uncharacterized protein</fullName>
    </submittedName>
</protein>
<organism evidence="1">
    <name type="scientific">Klebsiella pneumoniae</name>
    <dbReference type="NCBI Taxonomy" id="573"/>
    <lineage>
        <taxon>Bacteria</taxon>
        <taxon>Pseudomonadati</taxon>
        <taxon>Pseudomonadota</taxon>
        <taxon>Gammaproteobacteria</taxon>
        <taxon>Enterobacterales</taxon>
        <taxon>Enterobacteriaceae</taxon>
        <taxon>Klebsiella/Raoultella group</taxon>
        <taxon>Klebsiella</taxon>
        <taxon>Klebsiella pneumoniae complex</taxon>
    </lineage>
</organism>
<sequence length="41" mass="4845">MPEQADTVRKTTKRMIRATISKTKNVRRLIIIRNIHLLSIK</sequence>
<proteinExistence type="predicted"/>
<accession>A0A6M6A3U1</accession>
<name>A0A6M6A3U1_KLEPN</name>
<dbReference type="EMBL" id="MN543575">
    <property type="protein sequence ID" value="QJX12077.1"/>
    <property type="molecule type" value="Genomic_DNA"/>
</dbReference>
<dbReference type="AlphaFoldDB" id="A0A6M6A3U1"/>
<evidence type="ECO:0000313" key="1">
    <source>
        <dbReference type="EMBL" id="QJX12077.1"/>
    </source>
</evidence>
<keyword evidence="1" id="KW-0614">Plasmid</keyword>